<dbReference type="AlphaFoldDB" id="A9KGJ8"/>
<keyword evidence="1" id="KW-0812">Transmembrane</keyword>
<sequence>MRKNRNIRGSRNTPHWYNLKTNQGLLIITSVAILAYLFQNLFNVNSISSDNKTGVAEPSPSALRENSEEEPLMLQILLQLHLQLGLVALCNALKQEKVRRRIITEPKVGLIGNFQKEHPHLGRIVESPLTKAESKRQWKSIYYVITAFPKRVEVCQSMVARWNKIEELVEGLRSSIKITTSDQLKSLSKEENKFIEKLASVSNTINGISLHAGLVSKKESEHASINFKKAYALIQDWVKNKEPLSKIDIRTLKKLHALLTRGHGSSAFRDKSRISLGRDGYFTQPSNLDSVANDIINFLKSDSPAIYKAITAQELLLSAHLFRDGNHRLASLIRIWVLETHGIPANVISTEEAERLMLLVKPLRMPGAIPPEEAKQLDFNSKDAETLAGRWFRYAPRFLNNIGLFSRIELNLERLYIKRKKEILEMMTSRIEERLETLCKILHCEQNLENRFSY</sequence>
<evidence type="ECO:0000256" key="1">
    <source>
        <dbReference type="SAM" id="Phobius"/>
    </source>
</evidence>
<keyword evidence="1" id="KW-0472">Membrane</keyword>
<accession>A9KGJ8</accession>
<feature type="transmembrane region" description="Helical" evidence="1">
    <location>
        <begin position="21"/>
        <end position="38"/>
    </location>
</feature>
<dbReference type="RefSeq" id="WP_011997230.1">
    <property type="nucleotide sequence ID" value="NC_009727.1"/>
</dbReference>
<dbReference type="KEGG" id="cbd:CBUD_1711"/>
<evidence type="ECO:0000313" key="4">
    <source>
        <dbReference type="Proteomes" id="UP000008555"/>
    </source>
</evidence>
<dbReference type="HOGENOM" id="CLU_048541_0_0_6"/>
<name>A9KGJ8_COXBN</name>
<proteinExistence type="predicted"/>
<dbReference type="Proteomes" id="UP000008555">
    <property type="component" value="Chromosome"/>
</dbReference>
<feature type="domain" description="Fido" evidence="2">
    <location>
        <begin position="247"/>
        <end position="382"/>
    </location>
</feature>
<dbReference type="SUPFAM" id="SSF140931">
    <property type="entry name" value="Fic-like"/>
    <property type="match status" value="1"/>
</dbReference>
<reference evidence="3 4" key="1">
    <citation type="journal article" date="2009" name="Infect. Immun.">
        <title>Comparative genomics reveal extensive transposon-mediated genomic plasticity and diversity among potential effector proteins within the genus Coxiella.</title>
        <authorList>
            <person name="Beare P.A."/>
            <person name="Unsworth N."/>
            <person name="Andoh M."/>
            <person name="Voth D.E."/>
            <person name="Omsland A."/>
            <person name="Gilk S.D."/>
            <person name="Williams K.P."/>
            <person name="Sobral B.W."/>
            <person name="Kupko J.J.III."/>
            <person name="Porcella S.F."/>
            <person name="Samuel J.E."/>
            <person name="Heinzen R.A."/>
        </authorList>
    </citation>
    <scope>NUCLEOTIDE SEQUENCE [LARGE SCALE GENOMIC DNA]</scope>
    <source>
        <strain evidence="3 4">Dugway 5J108-111</strain>
    </source>
</reference>
<dbReference type="EMBL" id="CP000733">
    <property type="protein sequence ID" value="ABS78369.1"/>
    <property type="molecule type" value="Genomic_DNA"/>
</dbReference>
<dbReference type="Gene3D" id="1.10.3290.10">
    <property type="entry name" value="Fido-like domain"/>
    <property type="match status" value="1"/>
</dbReference>
<keyword evidence="1" id="KW-1133">Transmembrane helix</keyword>
<dbReference type="InterPro" id="IPR036597">
    <property type="entry name" value="Fido-like_dom_sf"/>
</dbReference>
<protein>
    <submittedName>
        <fullName evidence="3">Fic family protein</fullName>
    </submittedName>
</protein>
<evidence type="ECO:0000313" key="3">
    <source>
        <dbReference type="EMBL" id="ABS78369.1"/>
    </source>
</evidence>
<gene>
    <name evidence="3" type="ordered locus">CBUD_1711</name>
</gene>
<dbReference type="PROSITE" id="PS51459">
    <property type="entry name" value="FIDO"/>
    <property type="match status" value="1"/>
</dbReference>
<evidence type="ECO:0000259" key="2">
    <source>
        <dbReference type="PROSITE" id="PS51459"/>
    </source>
</evidence>
<dbReference type="InterPro" id="IPR003812">
    <property type="entry name" value="Fido"/>
</dbReference>
<dbReference type="Pfam" id="PF02661">
    <property type="entry name" value="Fic"/>
    <property type="match status" value="1"/>
</dbReference>
<organism evidence="3 4">
    <name type="scientific">Coxiella burnetii (strain Dugway 5J108-111)</name>
    <dbReference type="NCBI Taxonomy" id="434922"/>
    <lineage>
        <taxon>Bacteria</taxon>
        <taxon>Pseudomonadati</taxon>
        <taxon>Pseudomonadota</taxon>
        <taxon>Gammaproteobacteria</taxon>
        <taxon>Legionellales</taxon>
        <taxon>Coxiellaceae</taxon>
        <taxon>Coxiella</taxon>
    </lineage>
</organism>